<keyword evidence="2" id="KW-1185">Reference proteome</keyword>
<evidence type="ECO:0000313" key="2">
    <source>
        <dbReference type="Proteomes" id="UP000011760"/>
    </source>
</evidence>
<sequence>MGIEKPAPLLMNEVLKNSQSHTWEKAIAEWEVSGQDEDFESLSVCVCGKTGLRYKYIITNTMTRTQLHPIGSECIRHFGSQNMVDTVEYLRKITELRKRNLGSITFQEIKDAGILSRKFITALYEKGLFQPNKFNRNDGKNDFQFYLNMFNSRSMSDKQRKKADVLTRELRKLV</sequence>
<dbReference type="KEGG" id="ccn:H924_10490"/>
<reference evidence="1 2" key="1">
    <citation type="submission" date="2013-02" db="EMBL/GenBank/DDBJ databases">
        <title>The complete genome sequence of Corynebacterium callunae DSM 20147.</title>
        <authorList>
            <person name="Ruckert C."/>
            <person name="Albersmeier A."/>
            <person name="Kalinowski J."/>
        </authorList>
    </citation>
    <scope>NUCLEOTIDE SEQUENCE [LARGE SCALE GENOMIC DNA]</scope>
    <source>
        <strain evidence="1 2">DSM 20147</strain>
    </source>
</reference>
<evidence type="ECO:0000313" key="1">
    <source>
        <dbReference type="EMBL" id="AGG67526.1"/>
    </source>
</evidence>
<gene>
    <name evidence="1" type="ORF">H924_10490</name>
</gene>
<protein>
    <submittedName>
        <fullName evidence="1">Uncharacterized protein</fullName>
    </submittedName>
</protein>
<dbReference type="OrthoDB" id="2329767at2"/>
<name>M1TTK1_9CORY</name>
<dbReference type="RefSeq" id="WP_015651954.1">
    <property type="nucleotide sequence ID" value="NC_020506.1"/>
</dbReference>
<accession>M1TTK1</accession>
<dbReference type="Proteomes" id="UP000011760">
    <property type="component" value="Chromosome"/>
</dbReference>
<dbReference type="AlphaFoldDB" id="M1TTK1"/>
<dbReference type="HOGENOM" id="CLU_1453646_0_0_11"/>
<dbReference type="eggNOG" id="ENOG5033WA3">
    <property type="taxonomic scope" value="Bacteria"/>
</dbReference>
<dbReference type="EMBL" id="CP004354">
    <property type="protein sequence ID" value="AGG67526.1"/>
    <property type="molecule type" value="Genomic_DNA"/>
</dbReference>
<proteinExistence type="predicted"/>
<organism evidence="1 2">
    <name type="scientific">Corynebacterium callunae DSM 20147</name>
    <dbReference type="NCBI Taxonomy" id="1121353"/>
    <lineage>
        <taxon>Bacteria</taxon>
        <taxon>Bacillati</taxon>
        <taxon>Actinomycetota</taxon>
        <taxon>Actinomycetes</taxon>
        <taxon>Mycobacteriales</taxon>
        <taxon>Corynebacteriaceae</taxon>
        <taxon>Corynebacterium</taxon>
    </lineage>
</organism>